<dbReference type="PROSITE" id="PS50112">
    <property type="entry name" value="PAS"/>
    <property type="match status" value="1"/>
</dbReference>
<dbReference type="InterPro" id="IPR000014">
    <property type="entry name" value="PAS"/>
</dbReference>
<dbReference type="NCBIfam" id="TIGR00254">
    <property type="entry name" value="GGDEF"/>
    <property type="match status" value="1"/>
</dbReference>
<evidence type="ECO:0000259" key="4">
    <source>
        <dbReference type="PROSITE" id="PS50883"/>
    </source>
</evidence>
<dbReference type="PANTHER" id="PTHR44757">
    <property type="entry name" value="DIGUANYLATE CYCLASE DGCP"/>
    <property type="match status" value="1"/>
</dbReference>
<reference evidence="7" key="1">
    <citation type="journal article" date="2019" name="Int. J. Syst. Evol. Microbiol.">
        <title>The Global Catalogue of Microorganisms (GCM) 10K type strain sequencing project: providing services to taxonomists for standard genome sequencing and annotation.</title>
        <authorList>
            <consortium name="The Broad Institute Genomics Platform"/>
            <consortium name="The Broad Institute Genome Sequencing Center for Infectious Disease"/>
            <person name="Wu L."/>
            <person name="Ma J."/>
        </authorList>
    </citation>
    <scope>NUCLEOTIDE SEQUENCE [LARGE SCALE GENOMIC DNA]</scope>
    <source>
        <strain evidence="7">JCM 6307</strain>
    </source>
</reference>
<evidence type="ECO:0000259" key="2">
    <source>
        <dbReference type="PROSITE" id="PS50112"/>
    </source>
</evidence>
<dbReference type="PROSITE" id="PS50887">
    <property type="entry name" value="GGDEF"/>
    <property type="match status" value="1"/>
</dbReference>
<dbReference type="CDD" id="cd01949">
    <property type="entry name" value="GGDEF"/>
    <property type="match status" value="1"/>
</dbReference>
<dbReference type="InterPro" id="IPR013656">
    <property type="entry name" value="PAS_4"/>
</dbReference>
<dbReference type="InterPro" id="IPR029787">
    <property type="entry name" value="Nucleotide_cyclase"/>
</dbReference>
<dbReference type="SUPFAM" id="SSF141868">
    <property type="entry name" value="EAL domain-like"/>
    <property type="match status" value="1"/>
</dbReference>
<dbReference type="SUPFAM" id="SSF55785">
    <property type="entry name" value="PYP-like sensor domain (PAS domain)"/>
    <property type="match status" value="1"/>
</dbReference>
<dbReference type="InterPro" id="IPR035919">
    <property type="entry name" value="EAL_sf"/>
</dbReference>
<dbReference type="CDD" id="cd01948">
    <property type="entry name" value="EAL"/>
    <property type="match status" value="1"/>
</dbReference>
<keyword evidence="7" id="KW-1185">Reference proteome</keyword>
<dbReference type="CDD" id="cd00130">
    <property type="entry name" value="PAS"/>
    <property type="match status" value="1"/>
</dbReference>
<evidence type="ECO:0000256" key="1">
    <source>
        <dbReference type="SAM" id="MobiDB-lite"/>
    </source>
</evidence>
<evidence type="ECO:0000313" key="7">
    <source>
        <dbReference type="Proteomes" id="UP001501358"/>
    </source>
</evidence>
<dbReference type="InterPro" id="IPR001610">
    <property type="entry name" value="PAC"/>
</dbReference>
<protein>
    <submittedName>
        <fullName evidence="6">Cyclic Di-GMP phosphodiesterase RmdA</fullName>
    </submittedName>
</protein>
<gene>
    <name evidence="6" type="primary">rmdA</name>
    <name evidence="6" type="ORF">GCM10010406_37260</name>
</gene>
<feature type="compositionally biased region" description="Low complexity" evidence="1">
    <location>
        <begin position="1"/>
        <end position="21"/>
    </location>
</feature>
<evidence type="ECO:0000259" key="5">
    <source>
        <dbReference type="PROSITE" id="PS50887"/>
    </source>
</evidence>
<dbReference type="PROSITE" id="PS50113">
    <property type="entry name" value="PAC"/>
    <property type="match status" value="1"/>
</dbReference>
<dbReference type="SMART" id="SM00086">
    <property type="entry name" value="PAC"/>
    <property type="match status" value="1"/>
</dbReference>
<dbReference type="InterPro" id="IPR000700">
    <property type="entry name" value="PAS-assoc_C"/>
</dbReference>
<dbReference type="InterPro" id="IPR052155">
    <property type="entry name" value="Biofilm_reg_signaling"/>
</dbReference>
<feature type="compositionally biased region" description="Pro residues" evidence="1">
    <location>
        <begin position="22"/>
        <end position="38"/>
    </location>
</feature>
<dbReference type="RefSeq" id="WP_344384332.1">
    <property type="nucleotide sequence ID" value="NZ_BAAATA010000023.1"/>
</dbReference>
<dbReference type="InterPro" id="IPR001633">
    <property type="entry name" value="EAL_dom"/>
</dbReference>
<evidence type="ECO:0000259" key="3">
    <source>
        <dbReference type="PROSITE" id="PS50113"/>
    </source>
</evidence>
<dbReference type="Pfam" id="PF08448">
    <property type="entry name" value="PAS_4"/>
    <property type="match status" value="1"/>
</dbReference>
<sequence length="751" mass="81714">MTRSPAAPAGTGTAGASGRPDAPGPDAPGPGAPAPGVPAAPAGGPRAHEQEGLARFAGFWARVIYPFTATSMTRDELERHLLPLATRLRSLLDEDLLDASPAQEVGRGLVQAHCTDPQVLAQSLTVIEACLLLYRPASPDIPSDVVRSRLSRLQAAVAAGFARALRDRTRHEQEAITRAALTAHQRSQRALHESEAKFRALFEGLAVGIGVGDLQGRIVDVNDALVSMFDSTPEDMRKMRVDDLVHPDDLPGVWDLYQQLIRGERDRFVMEKPYFRSDGSVLWTDLRVSLIRDEEGRPQYQVAMLEDVTERKQINDRLRHQATHDPLTGLGNRVLFLERLEEVFAHEGGGRRVGVCYLDLDGFKAVNDSLGHATGDRLLVAVAERLTGCLRGPHQSVARMGGDEFTALVVDPAGPHEVTELARRFLAALAAPVHIDGRDLSVNVSIGVVESSTDGTTAARMVQSADISLYRAKARGGNCYAMHDPEADAREMSRYHLSTRMPEALESGEFFLEYQPMVSLADGSLKGVEALVRWRHPEHGVLGPDRFVPLAEETGLIVPLGRWVLEQACSQARRWRREFPDCAPRVNVNLSVHQVRSPGLVQDVARVLKNCELEPGALQLEVTESAVVGADDQALTALRELTDMGVGLALDDFGTGYSNFAGLRRLPVQTLKIDRSFISGLRGAEGGDPRDEQVLAGVLSLARTLELAVTVEGVETEEQAERLRSLSVQSAQGWHFARPGPADAITRALRG</sequence>
<feature type="region of interest" description="Disordered" evidence="1">
    <location>
        <begin position="1"/>
        <end position="48"/>
    </location>
</feature>
<dbReference type="Gene3D" id="3.30.450.20">
    <property type="entry name" value="PAS domain"/>
    <property type="match status" value="1"/>
</dbReference>
<dbReference type="InterPro" id="IPR000160">
    <property type="entry name" value="GGDEF_dom"/>
</dbReference>
<feature type="domain" description="PAC" evidence="3">
    <location>
        <begin position="268"/>
        <end position="320"/>
    </location>
</feature>
<dbReference type="SMART" id="SM00091">
    <property type="entry name" value="PAS"/>
    <property type="match status" value="1"/>
</dbReference>
<feature type="domain" description="EAL" evidence="4">
    <location>
        <begin position="494"/>
        <end position="751"/>
    </location>
</feature>
<dbReference type="Pfam" id="PF00563">
    <property type="entry name" value="EAL"/>
    <property type="match status" value="1"/>
</dbReference>
<feature type="domain" description="GGDEF" evidence="5">
    <location>
        <begin position="351"/>
        <end position="485"/>
    </location>
</feature>
<dbReference type="InterPro" id="IPR043128">
    <property type="entry name" value="Rev_trsase/Diguanyl_cyclase"/>
</dbReference>
<dbReference type="SUPFAM" id="SSF55073">
    <property type="entry name" value="Nucleotide cyclase"/>
    <property type="match status" value="1"/>
</dbReference>
<dbReference type="Gene3D" id="3.30.70.270">
    <property type="match status" value="1"/>
</dbReference>
<dbReference type="SMART" id="SM00052">
    <property type="entry name" value="EAL"/>
    <property type="match status" value="1"/>
</dbReference>
<dbReference type="Pfam" id="PF00990">
    <property type="entry name" value="GGDEF"/>
    <property type="match status" value="1"/>
</dbReference>
<dbReference type="NCBIfam" id="TIGR00229">
    <property type="entry name" value="sensory_box"/>
    <property type="match status" value="1"/>
</dbReference>
<dbReference type="InterPro" id="IPR035965">
    <property type="entry name" value="PAS-like_dom_sf"/>
</dbReference>
<dbReference type="Gene3D" id="3.20.20.450">
    <property type="entry name" value="EAL domain"/>
    <property type="match status" value="1"/>
</dbReference>
<dbReference type="SMART" id="SM00267">
    <property type="entry name" value="GGDEF"/>
    <property type="match status" value="1"/>
</dbReference>
<comment type="caution">
    <text evidence="6">The sequence shown here is derived from an EMBL/GenBank/DDBJ whole genome shotgun (WGS) entry which is preliminary data.</text>
</comment>
<organism evidence="6 7">
    <name type="scientific">Streptomyces thermolineatus</name>
    <dbReference type="NCBI Taxonomy" id="44033"/>
    <lineage>
        <taxon>Bacteria</taxon>
        <taxon>Bacillati</taxon>
        <taxon>Actinomycetota</taxon>
        <taxon>Actinomycetes</taxon>
        <taxon>Kitasatosporales</taxon>
        <taxon>Streptomycetaceae</taxon>
        <taxon>Streptomyces</taxon>
    </lineage>
</organism>
<dbReference type="PROSITE" id="PS50883">
    <property type="entry name" value="EAL"/>
    <property type="match status" value="1"/>
</dbReference>
<feature type="domain" description="PAS" evidence="2">
    <location>
        <begin position="194"/>
        <end position="264"/>
    </location>
</feature>
<accession>A0ABN3M9V1</accession>
<dbReference type="EMBL" id="BAAATA010000023">
    <property type="protein sequence ID" value="GAA2497357.1"/>
    <property type="molecule type" value="Genomic_DNA"/>
</dbReference>
<evidence type="ECO:0000313" key="6">
    <source>
        <dbReference type="EMBL" id="GAA2497357.1"/>
    </source>
</evidence>
<proteinExistence type="predicted"/>
<dbReference type="Proteomes" id="UP001501358">
    <property type="component" value="Unassembled WGS sequence"/>
</dbReference>
<name>A0ABN3M9V1_9ACTN</name>
<dbReference type="PANTHER" id="PTHR44757:SF2">
    <property type="entry name" value="BIOFILM ARCHITECTURE MAINTENANCE PROTEIN MBAA"/>
    <property type="match status" value="1"/>
</dbReference>